<dbReference type="GO" id="GO:0004553">
    <property type="term" value="F:hydrolase activity, hydrolyzing O-glycosyl compounds"/>
    <property type="evidence" value="ECO:0007669"/>
    <property type="project" value="InterPro"/>
</dbReference>
<dbReference type="InterPro" id="IPR013780">
    <property type="entry name" value="Glyco_hydro_b"/>
</dbReference>
<dbReference type="GO" id="GO:0005978">
    <property type="term" value="P:glycogen biosynthetic process"/>
    <property type="evidence" value="ECO:0007669"/>
    <property type="project" value="InterPro"/>
</dbReference>
<dbReference type="Pfam" id="PF00128">
    <property type="entry name" value="Alpha-amylase"/>
    <property type="match status" value="1"/>
</dbReference>
<gene>
    <name evidence="10" type="primary">glgB</name>
    <name evidence="10" type="ORF">FUAX_36230</name>
</gene>
<evidence type="ECO:0000256" key="2">
    <source>
        <dbReference type="ARBA" id="ARBA00002953"/>
    </source>
</evidence>
<comment type="similarity">
    <text evidence="3">Belongs to the glycosyl hydrolase 13 family. GlgB subfamily.</text>
</comment>
<dbReference type="CDD" id="cd02854">
    <property type="entry name" value="E_set_GBE_euk_N"/>
    <property type="match status" value="1"/>
</dbReference>
<proteinExistence type="inferred from homology"/>
<dbReference type="InterPro" id="IPR017853">
    <property type="entry name" value="GH"/>
</dbReference>
<dbReference type="SUPFAM" id="SSF51011">
    <property type="entry name" value="Glycosyl hydrolase domain"/>
    <property type="match status" value="1"/>
</dbReference>
<feature type="domain" description="Glycosyl hydrolase family 13 catalytic" evidence="9">
    <location>
        <begin position="156"/>
        <end position="550"/>
    </location>
</feature>
<evidence type="ECO:0000256" key="7">
    <source>
        <dbReference type="ARBA" id="ARBA00023277"/>
    </source>
</evidence>
<keyword evidence="11" id="KW-1185">Reference proteome</keyword>
<name>A0AAU9CPX2_9BACT</name>
<evidence type="ECO:0000256" key="1">
    <source>
        <dbReference type="ARBA" id="ARBA00000826"/>
    </source>
</evidence>
<dbReference type="Pfam" id="PF02922">
    <property type="entry name" value="CBM_48"/>
    <property type="match status" value="1"/>
</dbReference>
<evidence type="ECO:0000256" key="3">
    <source>
        <dbReference type="ARBA" id="ARBA00009000"/>
    </source>
</evidence>
<dbReference type="InterPro" id="IPR013783">
    <property type="entry name" value="Ig-like_fold"/>
</dbReference>
<dbReference type="AlphaFoldDB" id="A0AAU9CPX2"/>
<comment type="function">
    <text evidence="2">Catalyzes the formation of the alpha-1,6-glucosidic linkages in glycogen by scission of a 1,4-alpha-linked oligosaccharide from growing alpha-1,4-glucan chains and the subsequent attachment of the oligosaccharide to the alpha-1,6 position.</text>
</comment>
<evidence type="ECO:0000313" key="11">
    <source>
        <dbReference type="Proteomes" id="UP001348817"/>
    </source>
</evidence>
<evidence type="ECO:0000256" key="5">
    <source>
        <dbReference type="ARBA" id="ARBA00022676"/>
    </source>
</evidence>
<dbReference type="InterPro" id="IPR006047">
    <property type="entry name" value="GH13_cat_dom"/>
</dbReference>
<dbReference type="KEGG" id="fax:FUAX_36230"/>
<dbReference type="InterPro" id="IPR014756">
    <property type="entry name" value="Ig_E-set"/>
</dbReference>
<dbReference type="CDD" id="cd11321">
    <property type="entry name" value="AmyAc_bac_euk_BE"/>
    <property type="match status" value="1"/>
</dbReference>
<evidence type="ECO:0000256" key="6">
    <source>
        <dbReference type="ARBA" id="ARBA00022679"/>
    </source>
</evidence>
<dbReference type="Gene3D" id="2.60.40.10">
    <property type="entry name" value="Immunoglobulins"/>
    <property type="match status" value="1"/>
</dbReference>
<keyword evidence="5" id="KW-0328">Glycosyltransferase</keyword>
<dbReference type="InterPro" id="IPR037439">
    <property type="entry name" value="Branching_enzy"/>
</dbReference>
<feature type="active site" description="Nucleophile" evidence="8">
    <location>
        <position position="339"/>
    </location>
</feature>
<dbReference type="GO" id="GO:0003844">
    <property type="term" value="F:1,4-alpha-glucan branching enzyme activity"/>
    <property type="evidence" value="ECO:0007669"/>
    <property type="project" value="UniProtKB-EC"/>
</dbReference>
<protein>
    <recommendedName>
        <fullName evidence="4">1,4-alpha-glucan branching enzyme</fullName>
        <ecNumber evidence="4">2.4.1.18</ecNumber>
    </recommendedName>
</protein>
<dbReference type="PANTHER" id="PTHR43651:SF3">
    <property type="entry name" value="1,4-ALPHA-GLUCAN-BRANCHING ENZYME"/>
    <property type="match status" value="1"/>
</dbReference>
<dbReference type="EMBL" id="AP025314">
    <property type="protein sequence ID" value="BDD11191.1"/>
    <property type="molecule type" value="Genomic_DNA"/>
</dbReference>
<keyword evidence="7" id="KW-0119">Carbohydrate metabolism</keyword>
<dbReference type="SMART" id="SM00642">
    <property type="entry name" value="Aamy"/>
    <property type="match status" value="1"/>
</dbReference>
<dbReference type="FunFam" id="3.20.20.80:FF:000001">
    <property type="entry name" value="1,4-alpha-glucan branching enzyme"/>
    <property type="match status" value="1"/>
</dbReference>
<keyword evidence="6" id="KW-0808">Transferase</keyword>
<dbReference type="PIRSF" id="PIRSF000463">
    <property type="entry name" value="GlgB"/>
    <property type="match status" value="1"/>
</dbReference>
<dbReference type="GO" id="GO:0043169">
    <property type="term" value="F:cation binding"/>
    <property type="evidence" value="ECO:0007669"/>
    <property type="project" value="InterPro"/>
</dbReference>
<dbReference type="InterPro" id="IPR006048">
    <property type="entry name" value="A-amylase/branching_C"/>
</dbReference>
<sequence length="675" mass="77792">MCAKLAVSEKVEVPGLVRNDPWLKPFEKEIIGRINRYEKRLGDINAEYGSLEGFTEAYKDLGLRFVEQKGVWVYREWAPEAYALNLIGDFNDWNRESHPLRKTEGGIWEIKLKEAELPENSRLKVHVRGRNGLHDRIPAYAHRVVQDAQTADFAMEAFRERPFEWTDGDFSAKKAKAEPIIYEAHIGMASEDGRVADFEDFRRDVLPRIASLGYNTIQLMAVMEHPYYGSFGYHVSNFFAVSSRFGTPDDFRRLVNEAHSLGIAIIIDLVHSHSVKNFAEGLNQFDGTEGQYFHPGGRGYHLAWDSMLFNYGKPEVLRFLLSNVRYWLEEYHLDGFRFDGVTSLLYFHHGDHISFDSYEKYFEDVDWDAITYLQLASTVAHQTNPDAIIIAEDMSGMPGLCRPVSEGGFGFDFRLAMGIPDYWIKMLKEKQDDDWRMGDIWHTLTNRRAGEAVIAYAESHDQAIVGDKTLAFWLMDKEMYTHMNKGSESLVIDRGVALHKMIRLISATLGGEGYLTFMGNEFGHPEWIDFPREGNNWSHHYARRQWSLARNPFLKYIWLDDFDKAMVALLKKYEVFEGGECRQLNVDEKNHVLIYERAGLVFAFNFHPERSVPDYEFWVPKNGAYKVVLSSDHSDFGGHNRVDTNLKYGVSVGSKLSLYLPNRTVVVLENEPLEV</sequence>
<evidence type="ECO:0000313" key="10">
    <source>
        <dbReference type="EMBL" id="BDD11191.1"/>
    </source>
</evidence>
<dbReference type="PANTHER" id="PTHR43651">
    <property type="entry name" value="1,4-ALPHA-GLUCAN-BRANCHING ENZYME"/>
    <property type="match status" value="1"/>
</dbReference>
<evidence type="ECO:0000259" key="9">
    <source>
        <dbReference type="SMART" id="SM00642"/>
    </source>
</evidence>
<dbReference type="Proteomes" id="UP001348817">
    <property type="component" value="Chromosome"/>
</dbReference>
<dbReference type="SUPFAM" id="SSF81296">
    <property type="entry name" value="E set domains"/>
    <property type="match status" value="1"/>
</dbReference>
<dbReference type="RefSeq" id="WP_338392704.1">
    <property type="nucleotide sequence ID" value="NZ_AP025314.1"/>
</dbReference>
<dbReference type="SUPFAM" id="SSF51445">
    <property type="entry name" value="(Trans)glycosidases"/>
    <property type="match status" value="1"/>
</dbReference>
<dbReference type="GO" id="GO:0005737">
    <property type="term" value="C:cytoplasm"/>
    <property type="evidence" value="ECO:0007669"/>
    <property type="project" value="TreeGrafter"/>
</dbReference>
<dbReference type="InterPro" id="IPR004193">
    <property type="entry name" value="Glyco_hydro_13_N"/>
</dbReference>
<reference evidence="10 11" key="1">
    <citation type="submission" date="2021-12" db="EMBL/GenBank/DDBJ databases">
        <title>Genome sequencing of bacteria with rrn-lacking chromosome and rrn-plasmid.</title>
        <authorList>
            <person name="Anda M."/>
            <person name="Iwasaki W."/>
        </authorList>
    </citation>
    <scope>NUCLEOTIDE SEQUENCE [LARGE SCALE GENOMIC DNA]</scope>
    <source>
        <strain evidence="10 11">DSM 100852</strain>
    </source>
</reference>
<feature type="active site" description="Proton donor" evidence="8">
    <location>
        <position position="392"/>
    </location>
</feature>
<evidence type="ECO:0000256" key="8">
    <source>
        <dbReference type="PIRSR" id="PIRSR000463-1"/>
    </source>
</evidence>
<evidence type="ECO:0000256" key="4">
    <source>
        <dbReference type="ARBA" id="ARBA00012541"/>
    </source>
</evidence>
<accession>A0AAU9CPX2</accession>
<dbReference type="Gene3D" id="2.60.40.1180">
    <property type="entry name" value="Golgi alpha-mannosidase II"/>
    <property type="match status" value="1"/>
</dbReference>
<dbReference type="Pfam" id="PF02806">
    <property type="entry name" value="Alpha-amylase_C"/>
    <property type="match status" value="1"/>
</dbReference>
<dbReference type="Gene3D" id="3.20.20.80">
    <property type="entry name" value="Glycosidases"/>
    <property type="match status" value="1"/>
</dbReference>
<comment type="catalytic activity">
    <reaction evidence="1">
        <text>Transfers a segment of a (1-&gt;4)-alpha-D-glucan chain to a primary hydroxy group in a similar glucan chain.</text>
        <dbReference type="EC" id="2.4.1.18"/>
    </reaction>
</comment>
<dbReference type="EC" id="2.4.1.18" evidence="4"/>
<organism evidence="10 11">
    <name type="scientific">Fulvitalea axinellae</name>
    <dbReference type="NCBI Taxonomy" id="1182444"/>
    <lineage>
        <taxon>Bacteria</taxon>
        <taxon>Pseudomonadati</taxon>
        <taxon>Bacteroidota</taxon>
        <taxon>Cytophagia</taxon>
        <taxon>Cytophagales</taxon>
        <taxon>Persicobacteraceae</taxon>
        <taxon>Fulvitalea</taxon>
    </lineage>
</organism>